<sequence>MNYPIKNADDIDIETLGIPLDAEGGFTIQVKDHVHRLTGEELAAEMRDQLDIRSSLRGALLRKANKDILAGLKKGRLRLSEEAREAFDLNILIWFADKALKGEHKPYLKT</sequence>
<accession>A0ABS3F7W8</accession>
<organism evidence="1 2">
    <name type="scientific">Sneathiella sedimenti</name>
    <dbReference type="NCBI Taxonomy" id="2816034"/>
    <lineage>
        <taxon>Bacteria</taxon>
        <taxon>Pseudomonadati</taxon>
        <taxon>Pseudomonadota</taxon>
        <taxon>Alphaproteobacteria</taxon>
        <taxon>Sneathiellales</taxon>
        <taxon>Sneathiellaceae</taxon>
        <taxon>Sneathiella</taxon>
    </lineage>
</organism>
<evidence type="ECO:0000313" key="2">
    <source>
        <dbReference type="Proteomes" id="UP000664761"/>
    </source>
</evidence>
<evidence type="ECO:0000313" key="1">
    <source>
        <dbReference type="EMBL" id="MBO0334464.1"/>
    </source>
</evidence>
<dbReference type="EMBL" id="JAFLNC010000004">
    <property type="protein sequence ID" value="MBO0334464.1"/>
    <property type="molecule type" value="Genomic_DNA"/>
</dbReference>
<dbReference type="RefSeq" id="WP_207046287.1">
    <property type="nucleotide sequence ID" value="NZ_JAFLNC010000004.1"/>
</dbReference>
<gene>
    <name evidence="1" type="ORF">J0X12_12610</name>
</gene>
<proteinExistence type="predicted"/>
<dbReference type="Proteomes" id="UP000664761">
    <property type="component" value="Unassembled WGS sequence"/>
</dbReference>
<name>A0ABS3F7W8_9PROT</name>
<comment type="caution">
    <text evidence="1">The sequence shown here is derived from an EMBL/GenBank/DDBJ whole genome shotgun (WGS) entry which is preliminary data.</text>
</comment>
<keyword evidence="2" id="KW-1185">Reference proteome</keyword>
<protein>
    <submittedName>
        <fullName evidence="1">Uncharacterized protein</fullName>
    </submittedName>
</protein>
<reference evidence="1 2" key="1">
    <citation type="submission" date="2021-03" db="EMBL/GenBank/DDBJ databases">
        <title>Sneathiella sp. CAU 1612 isolated from Kang Won-do.</title>
        <authorList>
            <person name="Kim W."/>
        </authorList>
    </citation>
    <scope>NUCLEOTIDE SEQUENCE [LARGE SCALE GENOMIC DNA]</scope>
    <source>
        <strain evidence="1 2">CAU 1612</strain>
    </source>
</reference>